<accession>A0AAE9HVH4</accession>
<evidence type="ECO:0000259" key="2">
    <source>
        <dbReference type="Pfam" id="PF09917"/>
    </source>
</evidence>
<organism evidence="3 4">
    <name type="scientific">Conchiformibius steedae DSM 2580</name>
    <dbReference type="NCBI Taxonomy" id="1121352"/>
    <lineage>
        <taxon>Bacteria</taxon>
        <taxon>Pseudomonadati</taxon>
        <taxon>Pseudomonadota</taxon>
        <taxon>Betaproteobacteria</taxon>
        <taxon>Neisseriales</taxon>
        <taxon>Neisseriaceae</taxon>
        <taxon>Conchiformibius</taxon>
    </lineage>
</organism>
<dbReference type="InterPro" id="IPR019223">
    <property type="entry name" value="DUF2147"/>
</dbReference>
<dbReference type="PANTHER" id="PTHR36919">
    <property type="entry name" value="BLR1215 PROTEIN"/>
    <property type="match status" value="1"/>
</dbReference>
<proteinExistence type="predicted"/>
<dbReference type="Proteomes" id="UP001056819">
    <property type="component" value="Chromosome"/>
</dbReference>
<dbReference type="Gene3D" id="2.40.128.520">
    <property type="match status" value="1"/>
</dbReference>
<dbReference type="RefSeq" id="WP_027021979.1">
    <property type="nucleotide sequence ID" value="NZ_CP097501.1"/>
</dbReference>
<evidence type="ECO:0000313" key="3">
    <source>
        <dbReference type="EMBL" id="URD68374.1"/>
    </source>
</evidence>
<feature type="chain" id="PRO_5041910875" evidence="1">
    <location>
        <begin position="21"/>
        <end position="138"/>
    </location>
</feature>
<evidence type="ECO:0000256" key="1">
    <source>
        <dbReference type="SAM" id="SignalP"/>
    </source>
</evidence>
<evidence type="ECO:0000313" key="4">
    <source>
        <dbReference type="Proteomes" id="UP001056819"/>
    </source>
</evidence>
<dbReference type="PANTHER" id="PTHR36919:SF3">
    <property type="entry name" value="BLL5882 PROTEIN"/>
    <property type="match status" value="1"/>
</dbReference>
<dbReference type="EMBL" id="CP097501">
    <property type="protein sequence ID" value="URD68374.1"/>
    <property type="molecule type" value="Genomic_DNA"/>
</dbReference>
<dbReference type="Pfam" id="PF09917">
    <property type="entry name" value="DUF2147"/>
    <property type="match status" value="1"/>
</dbReference>
<protein>
    <submittedName>
        <fullName evidence="3">DUF2147 domain-containing protein</fullName>
    </submittedName>
</protein>
<sequence>MKSVRSLLLGAFLLSGLANAAGIEGKWRTTDDKTGKPKAVVQISKGASGYQGKIIYLEQGVENLCPACKDKRPLVGLTVLTGLQEKGKEYTDGKIFDPKGGKTYQAKAELSADGKTLKVRGFLGISALGRTQTWKRVD</sequence>
<reference evidence="3" key="1">
    <citation type="submission" date="2022-05" db="EMBL/GenBank/DDBJ databases">
        <title>Alysiella filiformis genome sequencing.</title>
        <authorList>
            <person name="Viehboeck T."/>
        </authorList>
    </citation>
    <scope>NUCLEOTIDE SEQUENCE</scope>
    <source>
        <strain evidence="3">DSM 2580</strain>
    </source>
</reference>
<feature type="domain" description="DUF2147" evidence="2">
    <location>
        <begin position="25"/>
        <end position="136"/>
    </location>
</feature>
<name>A0AAE9HVH4_9NEIS</name>
<keyword evidence="1" id="KW-0732">Signal</keyword>
<dbReference type="AlphaFoldDB" id="A0AAE9HVH4"/>
<gene>
    <name evidence="3" type="ORF">LNQ82_04255</name>
</gene>
<feature type="signal peptide" evidence="1">
    <location>
        <begin position="1"/>
        <end position="20"/>
    </location>
</feature>